<dbReference type="Pfam" id="PF23195">
    <property type="entry name" value="UBQLN1"/>
    <property type="match status" value="2"/>
</dbReference>
<dbReference type="InterPro" id="IPR029071">
    <property type="entry name" value="Ubiquitin-like_domsf"/>
</dbReference>
<dbReference type="Proteomes" id="UP000479000">
    <property type="component" value="Unassembled WGS sequence"/>
</dbReference>
<evidence type="ECO:0000313" key="2">
    <source>
        <dbReference type="EMBL" id="CAB0004580.1"/>
    </source>
</evidence>
<dbReference type="GO" id="GO:0031593">
    <property type="term" value="F:polyubiquitin modification-dependent protein binding"/>
    <property type="evidence" value="ECO:0007669"/>
    <property type="project" value="TreeGrafter"/>
</dbReference>
<dbReference type="Gene3D" id="3.10.20.90">
    <property type="entry name" value="Phosphatidylinositol 3-kinase Catalytic Subunit, Chain A, domain 1"/>
    <property type="match status" value="1"/>
</dbReference>
<evidence type="ECO:0000259" key="1">
    <source>
        <dbReference type="PROSITE" id="PS50053"/>
    </source>
</evidence>
<dbReference type="InterPro" id="IPR015496">
    <property type="entry name" value="Ubiquilin"/>
</dbReference>
<dbReference type="Pfam" id="PF00240">
    <property type="entry name" value="ubiquitin"/>
    <property type="match status" value="1"/>
</dbReference>
<dbReference type="PANTHER" id="PTHR10677:SF3">
    <property type="entry name" value="FI07626P-RELATED"/>
    <property type="match status" value="1"/>
</dbReference>
<dbReference type="AlphaFoldDB" id="A0A6H5GNE4"/>
<dbReference type="GO" id="GO:0005829">
    <property type="term" value="C:cytosol"/>
    <property type="evidence" value="ECO:0007669"/>
    <property type="project" value="TreeGrafter"/>
</dbReference>
<dbReference type="InterPro" id="IPR000626">
    <property type="entry name" value="Ubiquitin-like_dom"/>
</dbReference>
<dbReference type="EMBL" id="CADCXU010015106">
    <property type="protein sequence ID" value="CAB0004580.1"/>
    <property type="molecule type" value="Genomic_DNA"/>
</dbReference>
<reference evidence="2 3" key="1">
    <citation type="submission" date="2020-02" db="EMBL/GenBank/DDBJ databases">
        <authorList>
            <person name="Ferguson B K."/>
        </authorList>
    </citation>
    <scope>NUCLEOTIDE SEQUENCE [LARGE SCALE GENOMIC DNA]</scope>
</reference>
<accession>A0A6H5GNE4</accession>
<dbReference type="PANTHER" id="PTHR10677">
    <property type="entry name" value="UBIQUILIN"/>
    <property type="match status" value="1"/>
</dbReference>
<dbReference type="SUPFAM" id="SSF54236">
    <property type="entry name" value="Ubiquitin-like"/>
    <property type="match status" value="1"/>
</dbReference>
<proteinExistence type="predicted"/>
<evidence type="ECO:0000313" key="3">
    <source>
        <dbReference type="Proteomes" id="UP000479000"/>
    </source>
</evidence>
<organism evidence="2 3">
    <name type="scientific">Nesidiocoris tenuis</name>
    <dbReference type="NCBI Taxonomy" id="355587"/>
    <lineage>
        <taxon>Eukaryota</taxon>
        <taxon>Metazoa</taxon>
        <taxon>Ecdysozoa</taxon>
        <taxon>Arthropoda</taxon>
        <taxon>Hexapoda</taxon>
        <taxon>Insecta</taxon>
        <taxon>Pterygota</taxon>
        <taxon>Neoptera</taxon>
        <taxon>Paraneoptera</taxon>
        <taxon>Hemiptera</taxon>
        <taxon>Heteroptera</taxon>
        <taxon>Panheteroptera</taxon>
        <taxon>Cimicomorpha</taxon>
        <taxon>Miridae</taxon>
        <taxon>Dicyphina</taxon>
        <taxon>Nesidiocoris</taxon>
    </lineage>
</organism>
<name>A0A6H5GNE4_9HEMI</name>
<dbReference type="PROSITE" id="PS50053">
    <property type="entry name" value="UBIQUITIN_2"/>
    <property type="match status" value="1"/>
</dbReference>
<dbReference type="CDD" id="cd17039">
    <property type="entry name" value="Ubl_ubiquitin_like"/>
    <property type="match status" value="1"/>
</dbReference>
<protein>
    <recommendedName>
        <fullName evidence="1">Ubiquitin-like domain-containing protein</fullName>
    </recommendedName>
</protein>
<gene>
    <name evidence="2" type="ORF">NTEN_LOCUS10057</name>
</gene>
<keyword evidence="3" id="KW-1185">Reference proteome</keyword>
<feature type="domain" description="Ubiquitin-like" evidence="1">
    <location>
        <begin position="10"/>
        <end position="88"/>
    </location>
</feature>
<sequence>MRKEFAVRILRLNVKSLSDGSQPMIGIDVSCDATVDHFRTLVAKALAVSADQVRLVFAGQILENGKPLSAFDLFENASIISIINKNSAFREQMASAPESTDCYDLMASSGNTDIHSAKRPKLDGLAESSLVTLVREVIGQACEFSSDRILLKHDSQLIDDDKLFFAHFPQASMTTETNTTSQCTRPLEKISISSNTRMLAIRITRELKTSNSLENIYKSFDMVCEIEKNDSLIARIIQVSPVSGSITLSSIPSSKPNGDHPIVIADVDIVGNDTAEMTYIFLYDGDAKFIRNLIAKEFSVKTYSVFLEMNDSPVHDEQHVTAYCIHNRNVSCHDHRLHHRIFRSPIEEVAWRMNNDVCSKSEFLSYMAGLPEIQPFTADPKNIRKMLLTHPLLKRVYKQSPEINRILHWDDYLLYRMNNFKNPDSLPSLDHIMLDPVGWNQLMVDWPVVQQLYRRYPEIRHILMWEEYLSYRTNLMTNPSFLALYREVVRNQDRVMAQYERYSEYSNFMLNVNQDEVESLDQGNLHDPSSSEVYWPQSTNNYIASDPVEEIRSSEEDLKTYLANISKFASKLLKYCPQFNDAFNFNPFMQSFMDNLARDSRLIEGIIEEATPEVKNDPSMLSWAKEQIPKIMRQICDPEGLEELLRAVRDDDFLDPASQVKNALDVLRRAGYPVSEILDPSDQQ</sequence>
<dbReference type="GO" id="GO:0006511">
    <property type="term" value="P:ubiquitin-dependent protein catabolic process"/>
    <property type="evidence" value="ECO:0007669"/>
    <property type="project" value="TreeGrafter"/>
</dbReference>